<feature type="domain" description="Major facilitator superfamily (MFS) profile" evidence="7">
    <location>
        <begin position="7"/>
        <end position="481"/>
    </location>
</feature>
<keyword evidence="2 6" id="KW-0812">Transmembrane</keyword>
<evidence type="ECO:0000256" key="1">
    <source>
        <dbReference type="ARBA" id="ARBA00004141"/>
    </source>
</evidence>
<evidence type="ECO:0000313" key="8">
    <source>
        <dbReference type="EMBL" id="AWR93282.1"/>
    </source>
</evidence>
<evidence type="ECO:0000259" key="7">
    <source>
        <dbReference type="PROSITE" id="PS50850"/>
    </source>
</evidence>
<protein>
    <submittedName>
        <fullName evidence="8">MFS transporter</fullName>
    </submittedName>
</protein>
<evidence type="ECO:0000256" key="3">
    <source>
        <dbReference type="ARBA" id="ARBA00022989"/>
    </source>
</evidence>
<dbReference type="Gene3D" id="1.20.1720.10">
    <property type="entry name" value="Multidrug resistance protein D"/>
    <property type="match status" value="1"/>
</dbReference>
<feature type="transmembrane region" description="Helical" evidence="6">
    <location>
        <begin position="318"/>
        <end position="337"/>
    </location>
</feature>
<dbReference type="InterPro" id="IPR020846">
    <property type="entry name" value="MFS_dom"/>
</dbReference>
<evidence type="ECO:0000313" key="9">
    <source>
        <dbReference type="Proteomes" id="UP000248044"/>
    </source>
</evidence>
<feature type="transmembrane region" description="Helical" evidence="6">
    <location>
        <begin position="169"/>
        <end position="188"/>
    </location>
</feature>
<feature type="transmembrane region" description="Helical" evidence="6">
    <location>
        <begin position="427"/>
        <end position="446"/>
    </location>
</feature>
<feature type="transmembrane region" description="Helical" evidence="6">
    <location>
        <begin position="208"/>
        <end position="226"/>
    </location>
</feature>
<comment type="subcellular location">
    <subcellularLocation>
        <location evidence="1">Membrane</location>
        <topology evidence="1">Multi-pass membrane protein</topology>
    </subcellularLocation>
</comment>
<dbReference type="InterPro" id="IPR036259">
    <property type="entry name" value="MFS_trans_sf"/>
</dbReference>
<reference evidence="8 9" key="1">
    <citation type="submission" date="2018-05" db="EMBL/GenBank/DDBJ databases">
        <title>Complete Genome Sequences of Extremely Thermoacidophilic, Metal-Mobilizing Type-Strain Members of the Archaeal Family Sulfolobaceae: Acidianus brierleyi DSM-1651T, Acidianus sulfidivorans DSM-18786T, Metallosphaera hakonensis DSM-7519T, and Metallosphaera prunae DSM-10039T.</title>
        <authorList>
            <person name="Counts J.A."/>
            <person name="Kelly R.M."/>
        </authorList>
    </citation>
    <scope>NUCLEOTIDE SEQUENCE [LARGE SCALE GENOMIC DNA]</scope>
    <source>
        <strain evidence="8 9">DSM 1651</strain>
    </source>
</reference>
<dbReference type="KEGG" id="abri:DFR85_00310"/>
<dbReference type="RefSeq" id="WP_110269166.1">
    <property type="nucleotide sequence ID" value="NZ_CP029289.2"/>
</dbReference>
<feature type="transmembrane region" description="Helical" evidence="6">
    <location>
        <begin position="109"/>
        <end position="130"/>
    </location>
</feature>
<dbReference type="PANTHER" id="PTHR23501">
    <property type="entry name" value="MAJOR FACILITATOR SUPERFAMILY"/>
    <property type="match status" value="1"/>
</dbReference>
<keyword evidence="4 6" id="KW-0472">Membrane</keyword>
<feature type="transmembrane region" description="Helical" evidence="6">
    <location>
        <begin position="513"/>
        <end position="530"/>
    </location>
</feature>
<dbReference type="Pfam" id="PF07690">
    <property type="entry name" value="MFS_1"/>
    <property type="match status" value="1"/>
</dbReference>
<feature type="transmembrane region" description="Helical" evidence="6">
    <location>
        <begin position="238"/>
        <end position="257"/>
    </location>
</feature>
<dbReference type="CDD" id="cd17321">
    <property type="entry name" value="MFS_MMR_MDR_like"/>
    <property type="match status" value="1"/>
</dbReference>
<dbReference type="AlphaFoldDB" id="A0A2U9IB92"/>
<feature type="transmembrane region" description="Helical" evidence="6">
    <location>
        <begin position="374"/>
        <end position="391"/>
    </location>
</feature>
<proteinExistence type="predicted"/>
<evidence type="ECO:0000256" key="4">
    <source>
        <dbReference type="ARBA" id="ARBA00023136"/>
    </source>
</evidence>
<accession>A0A2U9IB92</accession>
<name>A0A2U9IB92_9CREN</name>
<keyword evidence="9" id="KW-1185">Reference proteome</keyword>
<gene>
    <name evidence="8" type="ORF">DFR85_00310</name>
</gene>
<dbReference type="InterPro" id="IPR011701">
    <property type="entry name" value="MFS"/>
</dbReference>
<evidence type="ECO:0000256" key="6">
    <source>
        <dbReference type="SAM" id="Phobius"/>
    </source>
</evidence>
<dbReference type="GO" id="GO:0005886">
    <property type="term" value="C:plasma membrane"/>
    <property type="evidence" value="ECO:0007669"/>
    <property type="project" value="TreeGrafter"/>
</dbReference>
<keyword evidence="3 6" id="KW-1133">Transmembrane helix</keyword>
<feature type="transmembrane region" description="Helical" evidence="6">
    <location>
        <begin position="12"/>
        <end position="33"/>
    </location>
</feature>
<feature type="region of interest" description="Disordered" evidence="5">
    <location>
        <begin position="541"/>
        <end position="560"/>
    </location>
</feature>
<feature type="transmembrane region" description="Helical" evidence="6">
    <location>
        <begin position="79"/>
        <end position="97"/>
    </location>
</feature>
<feature type="compositionally biased region" description="Polar residues" evidence="5">
    <location>
        <begin position="547"/>
        <end position="560"/>
    </location>
</feature>
<dbReference type="PANTHER" id="PTHR23501:SF5">
    <property type="entry name" value="TRANSPORT PROTEIN"/>
    <property type="match status" value="1"/>
</dbReference>
<dbReference type="GeneID" id="36830552"/>
<organism evidence="8 9">
    <name type="scientific">Acidianus brierleyi</name>
    <dbReference type="NCBI Taxonomy" id="41673"/>
    <lineage>
        <taxon>Archaea</taxon>
        <taxon>Thermoproteota</taxon>
        <taxon>Thermoprotei</taxon>
        <taxon>Sulfolobales</taxon>
        <taxon>Sulfolobaceae</taxon>
        <taxon>Acidianus</taxon>
    </lineage>
</organism>
<dbReference type="Gene3D" id="1.20.1250.20">
    <property type="entry name" value="MFS general substrate transporter like domains"/>
    <property type="match status" value="1"/>
</dbReference>
<feature type="transmembrane region" description="Helical" evidence="6">
    <location>
        <begin position="349"/>
        <end position="368"/>
    </location>
</feature>
<feature type="transmembrane region" description="Helical" evidence="6">
    <location>
        <begin position="45"/>
        <end position="67"/>
    </location>
</feature>
<evidence type="ECO:0000256" key="2">
    <source>
        <dbReference type="ARBA" id="ARBA00022692"/>
    </source>
</evidence>
<dbReference type="GO" id="GO:0022857">
    <property type="term" value="F:transmembrane transporter activity"/>
    <property type="evidence" value="ECO:0007669"/>
    <property type="project" value="InterPro"/>
</dbReference>
<dbReference type="EMBL" id="CP029289">
    <property type="protein sequence ID" value="AWR93282.1"/>
    <property type="molecule type" value="Genomic_DNA"/>
</dbReference>
<feature type="transmembrane region" description="Helical" evidence="6">
    <location>
        <begin position="278"/>
        <end position="306"/>
    </location>
</feature>
<feature type="transmembrane region" description="Helical" evidence="6">
    <location>
        <begin position="142"/>
        <end position="163"/>
    </location>
</feature>
<dbReference type="SUPFAM" id="SSF103473">
    <property type="entry name" value="MFS general substrate transporter"/>
    <property type="match status" value="1"/>
</dbReference>
<dbReference type="Proteomes" id="UP000248044">
    <property type="component" value="Chromosome"/>
</dbReference>
<dbReference type="OrthoDB" id="117970at2157"/>
<sequence length="560" mass="59717">MESKWIALTNTTIAIFMAFANYNMIIIALPAIFQGIDFNPTNPSAIAYLLWLILGYMIITSSFVVTLGRISDSLGRAKLYTIGLVIFTIASALLSAVTTKGTTAILELIVFRLLQGVGGGFLMVNSAAILTDYFPRNELGKALGLNQVAGLVGGIAGLILGGVLSAINWRFIFLVNVPIGAFAAIWSYRTLKDIGQKRKGKIDIKGNILFTGFITLFLVAISYMLIPYGGSQLGFGNPIVWIGLPISLAMLMAFIFVETKVKDPMFNLSLFKIKDFSIANLTNLTASLVRQGITILFILLLEAIWLPLHGYSFSSVPFWAGIYLIPNLVGFAIFGSLGGYLSDRYGSKYFTSGGLFISAVGFAILYFLPYDFNYTIFAITIFIIGGGMGLFNSPNMADIMSSVPINQRGVASGMRAALGNTGSTASVAIYFVIIISGMALALPSALSSALHSAGISSVPYIPAAVALFSALLGYDPLSSLAAKLPPSVAAQVSQPSFFSDAIAPAFMAGFKEIVLISIIILIVSGVLSLIRSGNRIGSVGEMGGNPQRVQESQEITSKRS</sequence>
<evidence type="ECO:0000256" key="5">
    <source>
        <dbReference type="SAM" id="MobiDB-lite"/>
    </source>
</evidence>
<dbReference type="PROSITE" id="PS50850">
    <property type="entry name" value="MFS"/>
    <property type="match status" value="1"/>
</dbReference>